<evidence type="ECO:0000256" key="6">
    <source>
        <dbReference type="SAM" id="Phobius"/>
    </source>
</evidence>
<keyword evidence="6" id="KW-1133">Transmembrane helix</keyword>
<dbReference type="OrthoDB" id="9799347at2"/>
<keyword evidence="4" id="KW-1015">Disulfide bond</keyword>
<evidence type="ECO:0000313" key="9">
    <source>
        <dbReference type="Proteomes" id="UP000048926"/>
    </source>
</evidence>
<dbReference type="InterPro" id="IPR050553">
    <property type="entry name" value="Thioredoxin_ResA/DsbE_sf"/>
</dbReference>
<evidence type="ECO:0000256" key="5">
    <source>
        <dbReference type="ARBA" id="ARBA00023284"/>
    </source>
</evidence>
<reference evidence="9" key="1">
    <citation type="submission" date="2015-07" db="EMBL/GenBank/DDBJ databases">
        <authorList>
            <person name="Rodrigo-Torres Lidia"/>
            <person name="Arahal R.David."/>
        </authorList>
    </citation>
    <scope>NUCLEOTIDE SEQUENCE [LARGE SCALE GENOMIC DNA]</scope>
    <source>
        <strain evidence="9">CECT 4801</strain>
    </source>
</reference>
<dbReference type="GO" id="GO:0017004">
    <property type="term" value="P:cytochrome complex assembly"/>
    <property type="evidence" value="ECO:0007669"/>
    <property type="project" value="UniProtKB-KW"/>
</dbReference>
<evidence type="ECO:0000259" key="7">
    <source>
        <dbReference type="PROSITE" id="PS51352"/>
    </source>
</evidence>
<keyword evidence="6" id="KW-0472">Membrane</keyword>
<evidence type="ECO:0000256" key="2">
    <source>
        <dbReference type="ARBA" id="ARBA00007758"/>
    </source>
</evidence>
<comment type="similarity">
    <text evidence="2">Belongs to the thioredoxin family. DsbE subfamily.</text>
</comment>
<dbReference type="InterPro" id="IPR004799">
    <property type="entry name" value="Periplasmic_diS_OxRdtase_DsbE"/>
</dbReference>
<feature type="transmembrane region" description="Helical" evidence="6">
    <location>
        <begin position="20"/>
        <end position="40"/>
    </location>
</feature>
<organism evidence="8 9">
    <name type="scientific">Roseibium aggregatum</name>
    <dbReference type="NCBI Taxonomy" id="187304"/>
    <lineage>
        <taxon>Bacteria</taxon>
        <taxon>Pseudomonadati</taxon>
        <taxon>Pseudomonadota</taxon>
        <taxon>Alphaproteobacteria</taxon>
        <taxon>Hyphomicrobiales</taxon>
        <taxon>Stappiaceae</taxon>
        <taxon>Roseibium</taxon>
    </lineage>
</organism>
<dbReference type="RefSeq" id="WP_082444711.1">
    <property type="nucleotide sequence ID" value="NZ_CXST01000003.1"/>
</dbReference>
<keyword evidence="5" id="KW-0676">Redox-active center</keyword>
<dbReference type="InterPro" id="IPR013740">
    <property type="entry name" value="Redoxin"/>
</dbReference>
<dbReference type="EMBL" id="CXST01000003">
    <property type="protein sequence ID" value="CTQ46175.1"/>
    <property type="molecule type" value="Genomic_DNA"/>
</dbReference>
<dbReference type="InterPro" id="IPR017937">
    <property type="entry name" value="Thioredoxin_CS"/>
</dbReference>
<dbReference type="GO" id="GO:0030288">
    <property type="term" value="C:outer membrane-bounded periplasmic space"/>
    <property type="evidence" value="ECO:0007669"/>
    <property type="project" value="InterPro"/>
</dbReference>
<name>A0A0M6Y7V3_9HYPH</name>
<evidence type="ECO:0000256" key="1">
    <source>
        <dbReference type="ARBA" id="ARBA00004196"/>
    </source>
</evidence>
<evidence type="ECO:0000256" key="4">
    <source>
        <dbReference type="ARBA" id="ARBA00023157"/>
    </source>
</evidence>
<dbReference type="Proteomes" id="UP000048926">
    <property type="component" value="Unassembled WGS sequence"/>
</dbReference>
<keyword evidence="9" id="KW-1185">Reference proteome</keyword>
<dbReference type="NCBIfam" id="TIGR00385">
    <property type="entry name" value="dsbE"/>
    <property type="match status" value="1"/>
</dbReference>
<proteinExistence type="inferred from homology"/>
<dbReference type="STRING" id="187304.B0E33_13730"/>
<dbReference type="PANTHER" id="PTHR42852">
    <property type="entry name" value="THIOL:DISULFIDE INTERCHANGE PROTEIN DSBE"/>
    <property type="match status" value="1"/>
</dbReference>
<dbReference type="Gene3D" id="3.40.30.10">
    <property type="entry name" value="Glutaredoxin"/>
    <property type="match status" value="1"/>
</dbReference>
<dbReference type="InterPro" id="IPR013766">
    <property type="entry name" value="Thioredoxin_domain"/>
</dbReference>
<dbReference type="CDD" id="cd03010">
    <property type="entry name" value="TlpA_like_DsbE"/>
    <property type="match status" value="1"/>
</dbReference>
<evidence type="ECO:0000313" key="8">
    <source>
        <dbReference type="EMBL" id="CTQ46175.1"/>
    </source>
</evidence>
<keyword evidence="6" id="KW-0812">Transmembrane</keyword>
<dbReference type="SUPFAM" id="SSF52833">
    <property type="entry name" value="Thioredoxin-like"/>
    <property type="match status" value="1"/>
</dbReference>
<dbReference type="Pfam" id="PF08534">
    <property type="entry name" value="Redoxin"/>
    <property type="match status" value="1"/>
</dbReference>
<dbReference type="GO" id="GO:0015036">
    <property type="term" value="F:disulfide oxidoreductase activity"/>
    <property type="evidence" value="ECO:0007669"/>
    <property type="project" value="InterPro"/>
</dbReference>
<dbReference type="AlphaFoldDB" id="A0A0M6Y7V3"/>
<comment type="subcellular location">
    <subcellularLocation>
        <location evidence="1">Cell envelope</location>
    </subcellularLocation>
</comment>
<gene>
    <name evidence="8" type="primary">cycY</name>
    <name evidence="8" type="ORF">LAL4801_04632</name>
</gene>
<feature type="domain" description="Thioredoxin" evidence="7">
    <location>
        <begin position="54"/>
        <end position="199"/>
    </location>
</feature>
<protein>
    <submittedName>
        <fullName evidence="8">Cytochrome c biogenesis protein CycY</fullName>
    </submittedName>
</protein>
<evidence type="ECO:0000256" key="3">
    <source>
        <dbReference type="ARBA" id="ARBA00022748"/>
    </source>
</evidence>
<dbReference type="PROSITE" id="PS51352">
    <property type="entry name" value="THIOREDOXIN_2"/>
    <property type="match status" value="1"/>
</dbReference>
<keyword evidence="3" id="KW-0201">Cytochrome c-type biogenesis</keyword>
<accession>A0A0M6Y7V3</accession>
<sequence>MTSHDTGAGRHGQQTAKRGFPVLVLLPLVVFAALAALFLFQLTLGGDPQQIPSALINKPAPEFDLPPVEGLTDGDTAVAGFSRQDLIGKVSVVNVFASWCVPCRQEHPLLEELAKVEGIQLLGINYKDKPENARRFLGSLGNPYQRVGADTGGRTAIEWGVYGVPETFVVDGEGTIRYKFIGPLSPESYYDVFLPELQKIMDGNKS</sequence>
<dbReference type="PROSITE" id="PS00194">
    <property type="entry name" value="THIOREDOXIN_1"/>
    <property type="match status" value="1"/>
</dbReference>
<dbReference type="PANTHER" id="PTHR42852:SF6">
    <property type="entry name" value="THIOL:DISULFIDE INTERCHANGE PROTEIN DSBE"/>
    <property type="match status" value="1"/>
</dbReference>
<dbReference type="InterPro" id="IPR036249">
    <property type="entry name" value="Thioredoxin-like_sf"/>
</dbReference>